<evidence type="ECO:0000313" key="1">
    <source>
        <dbReference type="EMBL" id="KAK0716890.1"/>
    </source>
</evidence>
<reference evidence="1" key="1">
    <citation type="submission" date="2023-06" db="EMBL/GenBank/DDBJ databases">
        <title>Genome-scale phylogeny and comparative genomics of the fungal order Sordariales.</title>
        <authorList>
            <consortium name="Lawrence Berkeley National Laboratory"/>
            <person name="Hensen N."/>
            <person name="Bonometti L."/>
            <person name="Westerberg I."/>
            <person name="Brannstrom I.O."/>
            <person name="Guillou S."/>
            <person name="Cros-Aarteil S."/>
            <person name="Calhoun S."/>
            <person name="Haridas S."/>
            <person name="Kuo A."/>
            <person name="Mondo S."/>
            <person name="Pangilinan J."/>
            <person name="Riley R."/>
            <person name="LaButti K."/>
            <person name="Andreopoulos B."/>
            <person name="Lipzen A."/>
            <person name="Chen C."/>
            <person name="Yanf M."/>
            <person name="Daum C."/>
            <person name="Ng V."/>
            <person name="Clum A."/>
            <person name="Steindorff A."/>
            <person name="Ohm R."/>
            <person name="Martin F."/>
            <person name="Silar P."/>
            <person name="Natvig D."/>
            <person name="Lalanne C."/>
            <person name="Gautier V."/>
            <person name="Ament-velasquez S.L."/>
            <person name="Kruys A."/>
            <person name="Hutchinson M.I."/>
            <person name="Powell A.J."/>
            <person name="Barry K."/>
            <person name="Miller A.N."/>
            <person name="Grigoriev I.V."/>
            <person name="Debuchy R."/>
            <person name="Gladieux P."/>
            <person name="Thoren M.H."/>
            <person name="Johannesson H."/>
        </authorList>
    </citation>
    <scope>NUCLEOTIDE SEQUENCE</scope>
    <source>
        <strain evidence="1">SMH2392-1A</strain>
    </source>
</reference>
<comment type="caution">
    <text evidence="1">The sequence shown here is derived from an EMBL/GenBank/DDBJ whole genome shotgun (WGS) entry which is preliminary data.</text>
</comment>
<dbReference type="AlphaFoldDB" id="A0AA40AJG4"/>
<name>A0AA40AJG4_9PEZI</name>
<proteinExistence type="predicted"/>
<sequence length="52" mass="5708">MAKQAWLLCCVHRHASNLNLQPPPGRPFPHSPLPPVAAVLPGISTPLPPRYY</sequence>
<evidence type="ECO:0000313" key="2">
    <source>
        <dbReference type="Proteomes" id="UP001172101"/>
    </source>
</evidence>
<gene>
    <name evidence="1" type="ORF">B0T26DRAFT_707605</name>
</gene>
<dbReference type="Proteomes" id="UP001172101">
    <property type="component" value="Unassembled WGS sequence"/>
</dbReference>
<organism evidence="1 2">
    <name type="scientific">Lasiosphaeria miniovina</name>
    <dbReference type="NCBI Taxonomy" id="1954250"/>
    <lineage>
        <taxon>Eukaryota</taxon>
        <taxon>Fungi</taxon>
        <taxon>Dikarya</taxon>
        <taxon>Ascomycota</taxon>
        <taxon>Pezizomycotina</taxon>
        <taxon>Sordariomycetes</taxon>
        <taxon>Sordariomycetidae</taxon>
        <taxon>Sordariales</taxon>
        <taxon>Lasiosphaeriaceae</taxon>
        <taxon>Lasiosphaeria</taxon>
    </lineage>
</organism>
<dbReference type="GeneID" id="85325132"/>
<keyword evidence="2" id="KW-1185">Reference proteome</keyword>
<dbReference type="RefSeq" id="XP_060295683.1">
    <property type="nucleotide sequence ID" value="XM_060441862.1"/>
</dbReference>
<protein>
    <submittedName>
        <fullName evidence="1">Uncharacterized protein</fullName>
    </submittedName>
</protein>
<accession>A0AA40AJG4</accession>
<dbReference type="EMBL" id="JAUIRO010000004">
    <property type="protein sequence ID" value="KAK0716890.1"/>
    <property type="molecule type" value="Genomic_DNA"/>
</dbReference>